<evidence type="ECO:0000313" key="8">
    <source>
        <dbReference type="Proteomes" id="UP000737391"/>
    </source>
</evidence>
<dbReference type="PANTHER" id="PTHR45681">
    <property type="entry name" value="POLYKETIDE SYNTHASE 44-RELATED"/>
    <property type="match status" value="1"/>
</dbReference>
<dbReference type="PROSITE" id="PS50075">
    <property type="entry name" value="CARRIER"/>
    <property type="match status" value="1"/>
</dbReference>
<name>A0A9P5BB17_9HYPO</name>
<keyword evidence="8" id="KW-1185">Reference proteome</keyword>
<organism evidence="7 8">
    <name type="scientific">Fusarium agapanthi</name>
    <dbReference type="NCBI Taxonomy" id="1803897"/>
    <lineage>
        <taxon>Eukaryota</taxon>
        <taxon>Fungi</taxon>
        <taxon>Dikarya</taxon>
        <taxon>Ascomycota</taxon>
        <taxon>Pezizomycotina</taxon>
        <taxon>Sordariomycetes</taxon>
        <taxon>Hypocreomycetidae</taxon>
        <taxon>Hypocreales</taxon>
        <taxon>Nectriaceae</taxon>
        <taxon>Fusarium</taxon>
        <taxon>Fusarium fujikuroi species complex</taxon>
    </lineage>
</organism>
<dbReference type="SUPFAM" id="SSF47336">
    <property type="entry name" value="ACP-like"/>
    <property type="match status" value="1"/>
</dbReference>
<keyword evidence="1" id="KW-0596">Phosphopantetheine</keyword>
<comment type="caution">
    <text evidence="7">The sequence shown here is derived from an EMBL/GenBank/DDBJ whole genome shotgun (WGS) entry which is preliminary data.</text>
</comment>
<dbReference type="GO" id="GO:0016740">
    <property type="term" value="F:transferase activity"/>
    <property type="evidence" value="ECO:0007669"/>
    <property type="project" value="UniProtKB-KW"/>
</dbReference>
<dbReference type="Pfam" id="PF08659">
    <property type="entry name" value="KR"/>
    <property type="match status" value="1"/>
</dbReference>
<dbReference type="PANTHER" id="PTHR45681:SF6">
    <property type="entry name" value="POLYKETIDE SYNTHASE 37"/>
    <property type="match status" value="1"/>
</dbReference>
<accession>A0A9P5BB17</accession>
<dbReference type="EMBL" id="LUFC02000318">
    <property type="protein sequence ID" value="KAF4498719.1"/>
    <property type="molecule type" value="Genomic_DNA"/>
</dbReference>
<evidence type="ECO:0000256" key="1">
    <source>
        <dbReference type="ARBA" id="ARBA00022450"/>
    </source>
</evidence>
<dbReference type="Pfam" id="PF08240">
    <property type="entry name" value="ADH_N"/>
    <property type="match status" value="1"/>
</dbReference>
<dbReference type="InterPro" id="IPR050444">
    <property type="entry name" value="Polyketide_Synthase"/>
</dbReference>
<proteinExistence type="predicted"/>
<evidence type="ECO:0000256" key="3">
    <source>
        <dbReference type="ARBA" id="ARBA00022679"/>
    </source>
</evidence>
<dbReference type="CDD" id="cd05195">
    <property type="entry name" value="enoyl_red"/>
    <property type="match status" value="1"/>
</dbReference>
<evidence type="ECO:0000313" key="7">
    <source>
        <dbReference type="EMBL" id="KAF4498719.1"/>
    </source>
</evidence>
<evidence type="ECO:0000256" key="5">
    <source>
        <dbReference type="ARBA" id="ARBA00023268"/>
    </source>
</evidence>
<dbReference type="InterPro" id="IPR011032">
    <property type="entry name" value="GroES-like_sf"/>
</dbReference>
<evidence type="ECO:0000259" key="6">
    <source>
        <dbReference type="PROSITE" id="PS50075"/>
    </source>
</evidence>
<dbReference type="InterPro" id="IPR036736">
    <property type="entry name" value="ACP-like_sf"/>
</dbReference>
<dbReference type="InterPro" id="IPR020843">
    <property type="entry name" value="ER"/>
</dbReference>
<evidence type="ECO:0000256" key="4">
    <source>
        <dbReference type="ARBA" id="ARBA00023002"/>
    </source>
</evidence>
<dbReference type="InterPro" id="IPR057326">
    <property type="entry name" value="KR_dom"/>
</dbReference>
<feature type="domain" description="Carrier" evidence="6">
    <location>
        <begin position="673"/>
        <end position="750"/>
    </location>
</feature>
<dbReference type="InterPro" id="IPR009081">
    <property type="entry name" value="PP-bd_ACP"/>
</dbReference>
<keyword evidence="4" id="KW-0560">Oxidoreductase</keyword>
<dbReference type="OrthoDB" id="329835at2759"/>
<dbReference type="AlphaFoldDB" id="A0A9P5BB17"/>
<evidence type="ECO:0000256" key="2">
    <source>
        <dbReference type="ARBA" id="ARBA00022553"/>
    </source>
</evidence>
<dbReference type="InterPro" id="IPR036291">
    <property type="entry name" value="NAD(P)-bd_dom_sf"/>
</dbReference>
<dbReference type="SUPFAM" id="SSF50129">
    <property type="entry name" value="GroES-like"/>
    <property type="match status" value="1"/>
</dbReference>
<gene>
    <name evidence="7" type="ORF">FAGAP_5122</name>
</gene>
<dbReference type="InterPro" id="IPR020806">
    <property type="entry name" value="PKS_PP-bd"/>
</dbReference>
<keyword evidence="3" id="KW-0808">Transferase</keyword>
<dbReference type="InterPro" id="IPR013154">
    <property type="entry name" value="ADH-like_N"/>
</dbReference>
<reference evidence="7" key="1">
    <citation type="submission" date="2020-01" db="EMBL/GenBank/DDBJ databases">
        <title>Identification and distribution of gene clusters putatively required for synthesis of sphingolipid metabolism inhibitors in phylogenetically diverse species of the filamentous fungus Fusarium.</title>
        <authorList>
            <person name="Kim H.-S."/>
            <person name="Busman M."/>
            <person name="Brown D.W."/>
            <person name="Divon H."/>
            <person name="Uhlig S."/>
            <person name="Proctor R.H."/>
        </authorList>
    </citation>
    <scope>NUCLEOTIDE SEQUENCE</scope>
    <source>
        <strain evidence="7">NRRL 31653</strain>
    </source>
</reference>
<dbReference type="Gene3D" id="3.40.50.720">
    <property type="entry name" value="NAD(P)-binding Rossmann-like Domain"/>
    <property type="match status" value="2"/>
</dbReference>
<dbReference type="Pfam" id="PF00107">
    <property type="entry name" value="ADH_zinc_N"/>
    <property type="match status" value="1"/>
</dbReference>
<dbReference type="SMART" id="SM00822">
    <property type="entry name" value="PKS_KR"/>
    <property type="match status" value="1"/>
</dbReference>
<dbReference type="Pfam" id="PF00550">
    <property type="entry name" value="PP-binding"/>
    <property type="match status" value="1"/>
</dbReference>
<dbReference type="GO" id="GO:0016491">
    <property type="term" value="F:oxidoreductase activity"/>
    <property type="evidence" value="ECO:0007669"/>
    <property type="project" value="UniProtKB-KW"/>
</dbReference>
<protein>
    <submittedName>
        <fullName evidence="7">Polyketide synthase</fullName>
    </submittedName>
</protein>
<dbReference type="GO" id="GO:0031177">
    <property type="term" value="F:phosphopantetheine binding"/>
    <property type="evidence" value="ECO:0007669"/>
    <property type="project" value="InterPro"/>
</dbReference>
<sequence length="756" mass="82985">MAVLDEQGPFIESINADGFAQLKTFINSVQNPNGLLWVTRQSSVECQDPRFAQTIGFTRTLRNETSTDIAVCESWPSSRPGAKMVFSAPDLEYVFSNGEVLVNRIFPTALDKELEDKMSESEAYITMTQPGRMESLVWASQPATEPKDNEIEVEVYASGLNFRYVLVAMGVIPPSKSLKFGYEAAGVVRRVGSSVTKLRPGDRTVFVGEDTFSTVVRVPELLAQKLPDDISFVEASTIPAVFLTAVYGLIDLGRLTRGQVARMLGADIYTTVGSEAKIEYLNKTFEIPRNHIFNSRDASFATDLLRETGGKGVDVALNSLSGELLHATWKCVAKWGTMVEIGKRDLLENAQFDMSPFLQNCNYCCLDVDQMRAERPEVINRLLSFIMNCFSNRVLKQIRVDEVFPGSAVLDAFRHMQQGKHMGKIVLEIRDTAGKPLTGPFKQEIESMGYSVQFVSGDVTNANDVARALGEVSSPLKGIIQMSMWKTTTRPKVQGTWNLHNASLAAKCPLDFFLLFSSLSGILGQVGQANYASANTFLDAFARYRAGMGLPCTSLDLGAMEGIGYLDENQDLLRKMKGTRWRPLGESELVEALNIALMPASSPREYGDAFPLGVAPTVPLGSAESSTRLSKDVRMAAYHNIGRDQSDALPANDGLRAFLSSVKKDPSILNYHEAVNTLALEIGKKLASLLLTGDVDLDISMNTADMGLDSLVAIELRGWWKLTFGFEISTLEMLSMGTLEALGKRTADGLKGLYDN</sequence>
<dbReference type="InterPro" id="IPR013149">
    <property type="entry name" value="ADH-like_C"/>
</dbReference>
<dbReference type="Proteomes" id="UP000737391">
    <property type="component" value="Unassembled WGS sequence"/>
</dbReference>
<dbReference type="Gene3D" id="3.90.180.10">
    <property type="entry name" value="Medium-chain alcohol dehydrogenases, catalytic domain"/>
    <property type="match status" value="1"/>
</dbReference>
<dbReference type="SMART" id="SM00823">
    <property type="entry name" value="PKS_PP"/>
    <property type="match status" value="1"/>
</dbReference>
<dbReference type="SUPFAM" id="SSF51735">
    <property type="entry name" value="NAD(P)-binding Rossmann-fold domains"/>
    <property type="match status" value="2"/>
</dbReference>
<keyword evidence="2" id="KW-0597">Phosphoprotein</keyword>
<dbReference type="SMART" id="SM00829">
    <property type="entry name" value="PKS_ER"/>
    <property type="match status" value="1"/>
</dbReference>
<dbReference type="CDD" id="cd05274">
    <property type="entry name" value="KR_FAS_SDR_x"/>
    <property type="match status" value="1"/>
</dbReference>
<keyword evidence="5" id="KW-0511">Multifunctional enzyme</keyword>
<dbReference type="InterPro" id="IPR013968">
    <property type="entry name" value="PKS_KR"/>
</dbReference>